<accession>A0ACC2XD15</accession>
<name>A0ACC2XD15_9TREE</name>
<gene>
    <name evidence="1" type="ORF">QFC24_004612</name>
</gene>
<reference evidence="1" key="1">
    <citation type="submission" date="2023-04" db="EMBL/GenBank/DDBJ databases">
        <title>Draft Genome sequencing of Naganishia species isolated from polar environments using Oxford Nanopore Technology.</title>
        <authorList>
            <person name="Leo P."/>
            <person name="Venkateswaran K."/>
        </authorList>
    </citation>
    <scope>NUCLEOTIDE SEQUENCE</scope>
    <source>
        <strain evidence="1">DBVPG 5303</strain>
    </source>
</reference>
<dbReference type="EMBL" id="JASBWV010000017">
    <property type="protein sequence ID" value="KAJ9121276.1"/>
    <property type="molecule type" value="Genomic_DNA"/>
</dbReference>
<evidence type="ECO:0000313" key="2">
    <source>
        <dbReference type="Proteomes" id="UP001234202"/>
    </source>
</evidence>
<sequence>MNAVWELLNLHPKTGFMHSFAGSKKAPAKDSTAGDLLCKACVLLESGDIPSIVFQGAKFEDSHADILEKLCYSAEERVYGIFLLLIVDYLAACDKPDRHCLLNFLDYVQSLVQKRHENQGKISSSTPKWMGLKEYEKARNSGLFLPNVFEGTSLDISKAKTAACTGSYRDTGASTVRSDAGNEEMIPQTTGTLYSHALTLLYNGDPDAQSKVGTAATSEQGASAARDSSVSEMKPKSDCNRS</sequence>
<comment type="caution">
    <text evidence="1">The sequence shown here is derived from an EMBL/GenBank/DDBJ whole genome shotgun (WGS) entry which is preliminary data.</text>
</comment>
<keyword evidence="2" id="KW-1185">Reference proteome</keyword>
<evidence type="ECO:0000313" key="1">
    <source>
        <dbReference type="EMBL" id="KAJ9121276.1"/>
    </source>
</evidence>
<protein>
    <submittedName>
        <fullName evidence="1">Uncharacterized protein</fullName>
    </submittedName>
</protein>
<organism evidence="1 2">
    <name type="scientific">Naganishia onofrii</name>
    <dbReference type="NCBI Taxonomy" id="1851511"/>
    <lineage>
        <taxon>Eukaryota</taxon>
        <taxon>Fungi</taxon>
        <taxon>Dikarya</taxon>
        <taxon>Basidiomycota</taxon>
        <taxon>Agaricomycotina</taxon>
        <taxon>Tremellomycetes</taxon>
        <taxon>Filobasidiales</taxon>
        <taxon>Filobasidiaceae</taxon>
        <taxon>Naganishia</taxon>
    </lineage>
</organism>
<proteinExistence type="predicted"/>
<dbReference type="Proteomes" id="UP001234202">
    <property type="component" value="Unassembled WGS sequence"/>
</dbReference>